<dbReference type="InterPro" id="IPR050377">
    <property type="entry name" value="Radical_SAM_PqqE_MftC-like"/>
</dbReference>
<dbReference type="InterPro" id="IPR058240">
    <property type="entry name" value="rSAM_sf"/>
</dbReference>
<dbReference type="SFLD" id="SFLDG01386">
    <property type="entry name" value="main_SPASM_domain-containing"/>
    <property type="match status" value="1"/>
</dbReference>
<dbReference type="Gene3D" id="3.20.20.70">
    <property type="entry name" value="Aldolase class I"/>
    <property type="match status" value="1"/>
</dbReference>
<dbReference type="PANTHER" id="PTHR11228">
    <property type="entry name" value="RADICAL SAM DOMAIN PROTEIN"/>
    <property type="match status" value="1"/>
</dbReference>
<keyword evidence="4" id="KW-0411">Iron-sulfur</keyword>
<keyword evidence="1" id="KW-0949">S-adenosyl-L-methionine</keyword>
<sequence>MPERGVEHPSLLRLLGFVLTRIRARYRSVSGQRSGGCGRGVLARHRTCAARARRAAGIHGPGGLRRNRIRSCTGADARKEPVVRNPGVPATPRRDDIVGIRTRSVTVQIIEDYIRANPDEFREAYHALRPVGQLALEVRLDWRCNAKCKFCGVWKYSRDGMLSTERWQEVFAELADFGLAHVLFTGGEPMLYPDFLEIIEHVDSLGARTAIITNGSLLDEGRVRRLAELQHLEQITVSLDSADPAVHDEVRKMRGLFKRATTGMARLRAAAPHVRLVVNTVVSASTASTVPDLLGLPVLPDLLRVFPVGLDMAWLDSLDGIEENDWSNWAGEAKTEVLSADALAEVRDHLRELTERAAAAGVTVELERLHHDGPFTGECIVPMGHFVIQPDGDVYPCCHVQDEPNRIGRLSEQSVAEMLSGDAYRTCLHNLRPVDLPACGRCSRYRDFNESIGQSQLVGMPTMPERIK</sequence>
<organism evidence="6 7">
    <name type="scientific">Nocardia terpenica</name>
    <dbReference type="NCBI Taxonomy" id="455432"/>
    <lineage>
        <taxon>Bacteria</taxon>
        <taxon>Bacillati</taxon>
        <taxon>Actinomycetota</taxon>
        <taxon>Actinomycetes</taxon>
        <taxon>Mycobacteriales</taxon>
        <taxon>Nocardiaceae</taxon>
        <taxon>Nocardia</taxon>
    </lineage>
</organism>
<gene>
    <name evidence="6" type="ORF">F6W96_09315</name>
</gene>
<evidence type="ECO:0000256" key="2">
    <source>
        <dbReference type="ARBA" id="ARBA00022723"/>
    </source>
</evidence>
<dbReference type="Pfam" id="PF13186">
    <property type="entry name" value="SPASM"/>
    <property type="match status" value="1"/>
</dbReference>
<dbReference type="GO" id="GO:0051536">
    <property type="term" value="F:iron-sulfur cluster binding"/>
    <property type="evidence" value="ECO:0007669"/>
    <property type="project" value="UniProtKB-KW"/>
</dbReference>
<evidence type="ECO:0000313" key="6">
    <source>
        <dbReference type="EMBL" id="QIS18452.1"/>
    </source>
</evidence>
<dbReference type="AlphaFoldDB" id="A0A6G9YZ22"/>
<keyword evidence="2" id="KW-0479">Metal-binding</keyword>
<evidence type="ECO:0000259" key="5">
    <source>
        <dbReference type="PROSITE" id="PS51918"/>
    </source>
</evidence>
<protein>
    <submittedName>
        <fullName evidence="6">Radical SAM protein</fullName>
    </submittedName>
</protein>
<dbReference type="InterPro" id="IPR013785">
    <property type="entry name" value="Aldolase_TIM"/>
</dbReference>
<reference evidence="6 7" key="1">
    <citation type="journal article" date="2019" name="ACS Chem. Biol.">
        <title>Identification and Mobilization of a Cryptic Antibiotic Biosynthesis Gene Locus from a Human-Pathogenic Nocardia Isolate.</title>
        <authorList>
            <person name="Herisse M."/>
            <person name="Ishida K."/>
            <person name="Porter J.L."/>
            <person name="Howden B."/>
            <person name="Hertweck C."/>
            <person name="Stinear T.P."/>
            <person name="Pidot S.J."/>
        </authorList>
    </citation>
    <scope>NUCLEOTIDE SEQUENCE [LARGE SCALE GENOMIC DNA]</scope>
    <source>
        <strain evidence="6 7">AUSMDU00012715</strain>
    </source>
</reference>
<name>A0A6G9YZ22_9NOCA</name>
<dbReference type="SUPFAM" id="SSF102114">
    <property type="entry name" value="Radical SAM enzymes"/>
    <property type="match status" value="1"/>
</dbReference>
<dbReference type="InterPro" id="IPR007197">
    <property type="entry name" value="rSAM"/>
</dbReference>
<dbReference type="GO" id="GO:0046872">
    <property type="term" value="F:metal ion binding"/>
    <property type="evidence" value="ECO:0007669"/>
    <property type="project" value="UniProtKB-KW"/>
</dbReference>
<dbReference type="SFLD" id="SFLDG01067">
    <property type="entry name" value="SPASM/twitch_domain_containing"/>
    <property type="match status" value="1"/>
</dbReference>
<evidence type="ECO:0000313" key="7">
    <source>
        <dbReference type="Proteomes" id="UP000500953"/>
    </source>
</evidence>
<dbReference type="CDD" id="cd01335">
    <property type="entry name" value="Radical_SAM"/>
    <property type="match status" value="1"/>
</dbReference>
<evidence type="ECO:0000256" key="3">
    <source>
        <dbReference type="ARBA" id="ARBA00023004"/>
    </source>
</evidence>
<dbReference type="CDD" id="cd21109">
    <property type="entry name" value="SPASM"/>
    <property type="match status" value="1"/>
</dbReference>
<dbReference type="Pfam" id="PF04055">
    <property type="entry name" value="Radical_SAM"/>
    <property type="match status" value="1"/>
</dbReference>
<feature type="domain" description="Radical SAM core" evidence="5">
    <location>
        <begin position="130"/>
        <end position="356"/>
    </location>
</feature>
<dbReference type="GO" id="GO:0003824">
    <property type="term" value="F:catalytic activity"/>
    <property type="evidence" value="ECO:0007669"/>
    <property type="project" value="InterPro"/>
</dbReference>
<evidence type="ECO:0000256" key="4">
    <source>
        <dbReference type="ARBA" id="ARBA00023014"/>
    </source>
</evidence>
<dbReference type="InterPro" id="IPR023885">
    <property type="entry name" value="4Fe4S-binding_SPASM_dom"/>
</dbReference>
<dbReference type="SFLD" id="SFLDS00029">
    <property type="entry name" value="Radical_SAM"/>
    <property type="match status" value="1"/>
</dbReference>
<keyword evidence="3" id="KW-0408">Iron</keyword>
<proteinExistence type="predicted"/>
<accession>A0A6G9YZ22</accession>
<dbReference type="PROSITE" id="PS51918">
    <property type="entry name" value="RADICAL_SAM"/>
    <property type="match status" value="1"/>
</dbReference>
<dbReference type="EMBL" id="CP046173">
    <property type="protein sequence ID" value="QIS18452.1"/>
    <property type="molecule type" value="Genomic_DNA"/>
</dbReference>
<dbReference type="PANTHER" id="PTHR11228:SF7">
    <property type="entry name" value="PQQA PEPTIDE CYCLASE"/>
    <property type="match status" value="1"/>
</dbReference>
<evidence type="ECO:0000256" key="1">
    <source>
        <dbReference type="ARBA" id="ARBA00022691"/>
    </source>
</evidence>
<dbReference type="Proteomes" id="UP000500953">
    <property type="component" value="Chromosome"/>
</dbReference>